<sequence>MSLISAQTVAEHASAKSCWIIVHGKVYDVTDFLPGTYHLLYLIPHACTLTPRPEHPGGSKIILKYAGKDATEAYDPIHPPDAITTHLPKERHLGPIDPKTVVRVEKVLTEEEKNRQALMAARPPLDEIVNLHDFEAVAKAILPPKAWAYYSSASDDEITIRENHVSTVNWSVSILGYKSSLPVYISATALGKLGHPDGELNLTRAAGRHGVIQMIPTLASCSFDDIVDAAAPNQTLFLQLYVNRDREITKHYVQHAEKRGVKALFITVDAPQLGRREKDMRMKFVDEGGVAKVQEGDQGVKKDEGVARAISSFIDPSLSWKDIPWFKNITNMAIVLKGVATPQDALMAYDHGLAGIVLSNHGGRQLDTARSGLENLVDVVEALKTRGPWPNPRFAVFVDGGVRRASDVLKAIALGASAVGVGRAFMYSFCAYGQDGVEKAFQIFRDELEMNMRLIGVRTIDELTPDL</sequence>
<evidence type="ECO:0000256" key="5">
    <source>
        <dbReference type="ARBA" id="ARBA00022617"/>
    </source>
</evidence>
<dbReference type="Pfam" id="PF00173">
    <property type="entry name" value="Cyt-b5"/>
    <property type="match status" value="2"/>
</dbReference>
<keyword evidence="11" id="KW-0496">Mitochondrion</keyword>
<dbReference type="CDD" id="cd02922">
    <property type="entry name" value="FCB2_FMN"/>
    <property type="match status" value="1"/>
</dbReference>
<dbReference type="Pfam" id="PF01070">
    <property type="entry name" value="FMN_dh"/>
    <property type="match status" value="1"/>
</dbReference>
<comment type="similarity">
    <text evidence="14">In the N-terminal section; belongs to the cytochrome b5 family.</text>
</comment>
<keyword evidence="9" id="KW-0560">Oxidoreductase</keyword>
<comment type="cofactor">
    <cofactor evidence="2">
        <name>heme b</name>
        <dbReference type="ChEBI" id="CHEBI:60344"/>
    </cofactor>
</comment>
<dbReference type="GO" id="GO:0005758">
    <property type="term" value="C:mitochondrial intermembrane space"/>
    <property type="evidence" value="ECO:0007669"/>
    <property type="project" value="UniProtKB-SubCell"/>
</dbReference>
<protein>
    <recommendedName>
        <fullName evidence="16">L-lactate dehydrogenase (cytochrome)</fullName>
        <ecNumber evidence="15">1.1.2.3</ecNumber>
    </recommendedName>
</protein>
<comment type="catalytic activity">
    <reaction evidence="12">
        <text>(S)-lactate + 2 Fe(III)-[cytochrome c] = 2 Fe(II)-[cytochrome c] + pyruvate + 2 H(+)</text>
        <dbReference type="Rhea" id="RHEA:19909"/>
        <dbReference type="Rhea" id="RHEA-COMP:10350"/>
        <dbReference type="Rhea" id="RHEA-COMP:14399"/>
        <dbReference type="ChEBI" id="CHEBI:15361"/>
        <dbReference type="ChEBI" id="CHEBI:15378"/>
        <dbReference type="ChEBI" id="CHEBI:16651"/>
        <dbReference type="ChEBI" id="CHEBI:29033"/>
        <dbReference type="ChEBI" id="CHEBI:29034"/>
        <dbReference type="EC" id="1.1.2.3"/>
    </reaction>
    <physiologicalReaction direction="left-to-right" evidence="12">
        <dbReference type="Rhea" id="RHEA:19910"/>
    </physiologicalReaction>
</comment>
<evidence type="ECO:0000259" key="17">
    <source>
        <dbReference type="PROSITE" id="PS50255"/>
    </source>
</evidence>
<evidence type="ECO:0000313" key="20">
    <source>
        <dbReference type="Proteomes" id="UP000053989"/>
    </source>
</evidence>
<evidence type="ECO:0000256" key="10">
    <source>
        <dbReference type="ARBA" id="ARBA00023004"/>
    </source>
</evidence>
<dbReference type="Gene3D" id="3.10.120.10">
    <property type="entry name" value="Cytochrome b5-like heme/steroid binding domain"/>
    <property type="match status" value="1"/>
</dbReference>
<name>A0A0C3DTI2_9AGAM</name>
<dbReference type="PROSITE" id="PS50255">
    <property type="entry name" value="CYTOCHROME_B5_2"/>
    <property type="match status" value="1"/>
</dbReference>
<evidence type="ECO:0000256" key="1">
    <source>
        <dbReference type="ARBA" id="ARBA00001917"/>
    </source>
</evidence>
<evidence type="ECO:0000256" key="11">
    <source>
        <dbReference type="ARBA" id="ARBA00023128"/>
    </source>
</evidence>
<dbReference type="FunFam" id="3.20.20.70:FF:000062">
    <property type="entry name" value="Cytochrome b2, mitochondrial, putative"/>
    <property type="match status" value="1"/>
</dbReference>
<keyword evidence="7" id="KW-0288">FMN</keyword>
<dbReference type="STRING" id="1036808.A0A0C3DTI2"/>
<dbReference type="PROSITE" id="PS51349">
    <property type="entry name" value="FMN_HYDROXY_ACID_DH_2"/>
    <property type="match status" value="1"/>
</dbReference>
<dbReference type="InterPro" id="IPR013785">
    <property type="entry name" value="Aldolase_TIM"/>
</dbReference>
<reference evidence="20" key="2">
    <citation type="submission" date="2015-01" db="EMBL/GenBank/DDBJ databases">
        <title>Evolutionary Origins and Diversification of the Mycorrhizal Mutualists.</title>
        <authorList>
            <consortium name="DOE Joint Genome Institute"/>
            <consortium name="Mycorrhizal Genomics Consortium"/>
            <person name="Kohler A."/>
            <person name="Kuo A."/>
            <person name="Nagy L.G."/>
            <person name="Floudas D."/>
            <person name="Copeland A."/>
            <person name="Barry K.W."/>
            <person name="Cichocki N."/>
            <person name="Veneault-Fourrey C."/>
            <person name="LaButti K."/>
            <person name="Lindquist E.A."/>
            <person name="Lipzen A."/>
            <person name="Lundell T."/>
            <person name="Morin E."/>
            <person name="Murat C."/>
            <person name="Riley R."/>
            <person name="Ohm R."/>
            <person name="Sun H."/>
            <person name="Tunlid A."/>
            <person name="Henrissat B."/>
            <person name="Grigoriev I.V."/>
            <person name="Hibbett D.S."/>
            <person name="Martin F."/>
        </authorList>
    </citation>
    <scope>NUCLEOTIDE SEQUENCE [LARGE SCALE GENOMIC DNA]</scope>
    <source>
        <strain evidence="20">Foug A</strain>
    </source>
</reference>
<reference evidence="19 20" key="1">
    <citation type="submission" date="2014-04" db="EMBL/GenBank/DDBJ databases">
        <authorList>
            <consortium name="DOE Joint Genome Institute"/>
            <person name="Kuo A."/>
            <person name="Kohler A."/>
            <person name="Nagy L.G."/>
            <person name="Floudas D."/>
            <person name="Copeland A."/>
            <person name="Barry K.W."/>
            <person name="Cichocki N."/>
            <person name="Veneault-Fourrey C."/>
            <person name="LaButti K."/>
            <person name="Lindquist E.A."/>
            <person name="Lipzen A."/>
            <person name="Lundell T."/>
            <person name="Morin E."/>
            <person name="Murat C."/>
            <person name="Sun H."/>
            <person name="Tunlid A."/>
            <person name="Henrissat B."/>
            <person name="Grigoriev I.V."/>
            <person name="Hibbett D.S."/>
            <person name="Martin F."/>
            <person name="Nordberg H.P."/>
            <person name="Cantor M.N."/>
            <person name="Hua S.X."/>
        </authorList>
    </citation>
    <scope>NUCLEOTIDE SEQUENCE [LARGE SCALE GENOMIC DNA]</scope>
    <source>
        <strain evidence="19 20">Foug A</strain>
    </source>
</reference>
<evidence type="ECO:0000256" key="13">
    <source>
        <dbReference type="ARBA" id="ARBA00061137"/>
    </source>
</evidence>
<dbReference type="InterPro" id="IPR036400">
    <property type="entry name" value="Cyt_B5-like_heme/steroid_sf"/>
</dbReference>
<accession>A0A0C3DTI2</accession>
<evidence type="ECO:0000256" key="2">
    <source>
        <dbReference type="ARBA" id="ARBA00001970"/>
    </source>
</evidence>
<dbReference type="SUPFAM" id="SSF51395">
    <property type="entry name" value="FMN-linked oxidoreductases"/>
    <property type="match status" value="1"/>
</dbReference>
<dbReference type="AlphaFoldDB" id="A0A0C3DTI2"/>
<dbReference type="EC" id="1.1.2.3" evidence="15"/>
<evidence type="ECO:0000256" key="4">
    <source>
        <dbReference type="ARBA" id="ARBA00011881"/>
    </source>
</evidence>
<evidence type="ECO:0000256" key="14">
    <source>
        <dbReference type="ARBA" id="ARBA00061589"/>
    </source>
</evidence>
<comment type="similarity">
    <text evidence="13">In the C-terminal section; belongs to the FMN-dependent alpha-hydroxy acid dehydrogenase family.</text>
</comment>
<comment type="cofactor">
    <cofactor evidence="1">
        <name>FMN</name>
        <dbReference type="ChEBI" id="CHEBI:58210"/>
    </cofactor>
</comment>
<dbReference type="InterPro" id="IPR001199">
    <property type="entry name" value="Cyt_B5-like_heme/steroid-bd"/>
</dbReference>
<gene>
    <name evidence="19" type="ORF">SCLCIDRAFT_27386</name>
</gene>
<comment type="subunit">
    <text evidence="4">Homotetramer.</text>
</comment>
<keyword evidence="10" id="KW-0408">Iron</keyword>
<dbReference type="SUPFAM" id="SSF55856">
    <property type="entry name" value="Cytochrome b5-like heme/steroid binding domain"/>
    <property type="match status" value="1"/>
</dbReference>
<dbReference type="Gene3D" id="3.20.20.70">
    <property type="entry name" value="Aldolase class I"/>
    <property type="match status" value="1"/>
</dbReference>
<evidence type="ECO:0000256" key="8">
    <source>
        <dbReference type="ARBA" id="ARBA00022723"/>
    </source>
</evidence>
<dbReference type="InterPro" id="IPR000262">
    <property type="entry name" value="FMN-dep_DH"/>
</dbReference>
<dbReference type="OrthoDB" id="1925334at2759"/>
<dbReference type="PANTHER" id="PTHR10578:SF148">
    <property type="entry name" value="L-LACTATE DEHYDROGENASE (CYTOCHROME)"/>
    <property type="match status" value="1"/>
</dbReference>
<evidence type="ECO:0000256" key="6">
    <source>
        <dbReference type="ARBA" id="ARBA00022630"/>
    </source>
</evidence>
<evidence type="ECO:0000259" key="18">
    <source>
        <dbReference type="PROSITE" id="PS51349"/>
    </source>
</evidence>
<dbReference type="InterPro" id="IPR037396">
    <property type="entry name" value="FMN_HAD"/>
</dbReference>
<dbReference type="InterPro" id="IPR037458">
    <property type="entry name" value="L-MDH/L-LDH_FMN-bd"/>
</dbReference>
<keyword evidence="8" id="KW-0479">Metal-binding</keyword>
<comment type="subcellular location">
    <subcellularLocation>
        <location evidence="3">Mitochondrion intermembrane space</location>
    </subcellularLocation>
</comment>
<evidence type="ECO:0000256" key="15">
    <source>
        <dbReference type="ARBA" id="ARBA00066458"/>
    </source>
</evidence>
<dbReference type="GO" id="GO:0004460">
    <property type="term" value="F:L-lactate dehydrogenase (cytochrome) activity"/>
    <property type="evidence" value="ECO:0007669"/>
    <property type="project" value="UniProtKB-EC"/>
</dbReference>
<keyword evidence="5" id="KW-0349">Heme</keyword>
<keyword evidence="6" id="KW-0285">Flavoprotein</keyword>
<dbReference type="Proteomes" id="UP000053989">
    <property type="component" value="Unassembled WGS sequence"/>
</dbReference>
<evidence type="ECO:0000313" key="19">
    <source>
        <dbReference type="EMBL" id="KIM59256.1"/>
    </source>
</evidence>
<feature type="domain" description="FMN hydroxy acid dehydrogenase" evidence="18">
    <location>
        <begin position="123"/>
        <end position="467"/>
    </location>
</feature>
<evidence type="ECO:0000256" key="3">
    <source>
        <dbReference type="ARBA" id="ARBA00004569"/>
    </source>
</evidence>
<evidence type="ECO:0000256" key="12">
    <source>
        <dbReference type="ARBA" id="ARBA00052399"/>
    </source>
</evidence>
<evidence type="ECO:0000256" key="7">
    <source>
        <dbReference type="ARBA" id="ARBA00022643"/>
    </source>
</evidence>
<dbReference type="PROSITE" id="PS00557">
    <property type="entry name" value="FMN_HYDROXY_ACID_DH_1"/>
    <property type="match status" value="1"/>
</dbReference>
<dbReference type="InParanoid" id="A0A0C3DTI2"/>
<dbReference type="GO" id="GO:0046872">
    <property type="term" value="F:metal ion binding"/>
    <property type="evidence" value="ECO:0007669"/>
    <property type="project" value="UniProtKB-KW"/>
</dbReference>
<dbReference type="HOGENOM" id="CLU_020639_1_1_1"/>
<feature type="domain" description="Cytochrome b5 heme-binding" evidence="17">
    <location>
        <begin position="1"/>
        <end position="97"/>
    </location>
</feature>
<dbReference type="PANTHER" id="PTHR10578">
    <property type="entry name" value="S -2-HYDROXY-ACID OXIDASE-RELATED"/>
    <property type="match status" value="1"/>
</dbReference>
<organism evidence="19 20">
    <name type="scientific">Scleroderma citrinum Foug A</name>
    <dbReference type="NCBI Taxonomy" id="1036808"/>
    <lineage>
        <taxon>Eukaryota</taxon>
        <taxon>Fungi</taxon>
        <taxon>Dikarya</taxon>
        <taxon>Basidiomycota</taxon>
        <taxon>Agaricomycotina</taxon>
        <taxon>Agaricomycetes</taxon>
        <taxon>Agaricomycetidae</taxon>
        <taxon>Boletales</taxon>
        <taxon>Sclerodermatineae</taxon>
        <taxon>Sclerodermataceae</taxon>
        <taxon>Scleroderma</taxon>
    </lineage>
</organism>
<dbReference type="InterPro" id="IPR008259">
    <property type="entry name" value="FMN_hydac_DH_AS"/>
</dbReference>
<dbReference type="EMBL" id="KN822075">
    <property type="protein sequence ID" value="KIM59256.1"/>
    <property type="molecule type" value="Genomic_DNA"/>
</dbReference>
<proteinExistence type="inferred from homology"/>
<evidence type="ECO:0000256" key="16">
    <source>
        <dbReference type="ARBA" id="ARBA00068515"/>
    </source>
</evidence>
<dbReference type="SMART" id="SM01117">
    <property type="entry name" value="Cyt-b5"/>
    <property type="match status" value="1"/>
</dbReference>
<keyword evidence="20" id="KW-1185">Reference proteome</keyword>
<feature type="non-terminal residue" evidence="19">
    <location>
        <position position="467"/>
    </location>
</feature>
<evidence type="ECO:0000256" key="9">
    <source>
        <dbReference type="ARBA" id="ARBA00023002"/>
    </source>
</evidence>